<dbReference type="GO" id="GO:0005737">
    <property type="term" value="C:cytoplasm"/>
    <property type="evidence" value="ECO:0007669"/>
    <property type="project" value="UniProtKB-SubCell"/>
</dbReference>
<evidence type="ECO:0000259" key="13">
    <source>
        <dbReference type="SMART" id="SM00836"/>
    </source>
</evidence>
<keyword evidence="8 11" id="KW-0648">Protein biosynthesis</keyword>
<evidence type="ECO:0000313" key="15">
    <source>
        <dbReference type="EMBL" id="MDO7253365.1"/>
    </source>
</evidence>
<keyword evidence="5 11" id="KW-0436">Ligase</keyword>
<dbReference type="SMART" id="SM01016">
    <property type="entry name" value="Arg_tRNA_synt_N"/>
    <property type="match status" value="1"/>
</dbReference>
<dbReference type="SMART" id="SM00836">
    <property type="entry name" value="DALR_1"/>
    <property type="match status" value="1"/>
</dbReference>
<evidence type="ECO:0000259" key="14">
    <source>
        <dbReference type="SMART" id="SM01016"/>
    </source>
</evidence>
<keyword evidence="7 11" id="KW-0067">ATP-binding</keyword>
<keyword evidence="9 11" id="KW-0030">Aminoacyl-tRNA synthetase</keyword>
<dbReference type="GO" id="GO:0004814">
    <property type="term" value="F:arginine-tRNA ligase activity"/>
    <property type="evidence" value="ECO:0007669"/>
    <property type="project" value="UniProtKB-UniRule"/>
</dbReference>
<dbReference type="InterPro" id="IPR001412">
    <property type="entry name" value="aa-tRNA-synth_I_CS"/>
</dbReference>
<feature type="short sequence motif" description="'HIGH' region" evidence="11">
    <location>
        <begin position="113"/>
        <end position="123"/>
    </location>
</feature>
<evidence type="ECO:0000256" key="11">
    <source>
        <dbReference type="HAMAP-Rule" id="MF_00123"/>
    </source>
</evidence>
<dbReference type="InterPro" id="IPR009080">
    <property type="entry name" value="tRNAsynth_Ia_anticodon-bd"/>
</dbReference>
<dbReference type="PANTHER" id="PTHR11956:SF5">
    <property type="entry name" value="ARGININE--TRNA LIGASE, CYTOPLASMIC"/>
    <property type="match status" value="1"/>
</dbReference>
<evidence type="ECO:0000313" key="17">
    <source>
        <dbReference type="Proteomes" id="UP001177258"/>
    </source>
</evidence>
<dbReference type="RefSeq" id="WP_305517209.1">
    <property type="nucleotide sequence ID" value="NZ_JAUPEV010000007.1"/>
</dbReference>
<keyword evidence="18" id="KW-1185">Reference proteome</keyword>
<dbReference type="Pfam" id="PF00750">
    <property type="entry name" value="tRNA-synt_1d"/>
    <property type="match status" value="1"/>
</dbReference>
<comment type="caution">
    <text evidence="16">The sequence shown here is derived from an EMBL/GenBank/DDBJ whole genome shotgun (WGS) entry which is preliminary data.</text>
</comment>
<evidence type="ECO:0000256" key="8">
    <source>
        <dbReference type="ARBA" id="ARBA00022917"/>
    </source>
</evidence>
<comment type="subunit">
    <text evidence="3 11">Monomer.</text>
</comment>
<dbReference type="AlphaFoldDB" id="A0AA90PKJ5"/>
<keyword evidence="4 11" id="KW-0963">Cytoplasm</keyword>
<evidence type="ECO:0000256" key="1">
    <source>
        <dbReference type="ARBA" id="ARBA00004496"/>
    </source>
</evidence>
<evidence type="ECO:0000256" key="6">
    <source>
        <dbReference type="ARBA" id="ARBA00022741"/>
    </source>
</evidence>
<dbReference type="Gene3D" id="3.40.50.620">
    <property type="entry name" value="HUPs"/>
    <property type="match status" value="1"/>
</dbReference>
<dbReference type="EC" id="6.1.1.19" evidence="11"/>
<dbReference type="PANTHER" id="PTHR11956">
    <property type="entry name" value="ARGINYL-TRNA SYNTHETASE"/>
    <property type="match status" value="1"/>
</dbReference>
<dbReference type="PRINTS" id="PR01038">
    <property type="entry name" value="TRNASYNTHARG"/>
</dbReference>
<dbReference type="HAMAP" id="MF_00123">
    <property type="entry name" value="Arg_tRNA_synth"/>
    <property type="match status" value="1"/>
</dbReference>
<evidence type="ECO:0000256" key="4">
    <source>
        <dbReference type="ARBA" id="ARBA00022490"/>
    </source>
</evidence>
<comment type="catalytic activity">
    <reaction evidence="10 11">
        <text>tRNA(Arg) + L-arginine + ATP = L-arginyl-tRNA(Arg) + AMP + diphosphate</text>
        <dbReference type="Rhea" id="RHEA:20301"/>
        <dbReference type="Rhea" id="RHEA-COMP:9658"/>
        <dbReference type="Rhea" id="RHEA-COMP:9673"/>
        <dbReference type="ChEBI" id="CHEBI:30616"/>
        <dbReference type="ChEBI" id="CHEBI:32682"/>
        <dbReference type="ChEBI" id="CHEBI:33019"/>
        <dbReference type="ChEBI" id="CHEBI:78442"/>
        <dbReference type="ChEBI" id="CHEBI:78513"/>
        <dbReference type="ChEBI" id="CHEBI:456215"/>
        <dbReference type="EC" id="6.1.1.19"/>
    </reaction>
</comment>
<dbReference type="Pfam" id="PF03485">
    <property type="entry name" value="Arg_tRNA_synt_N"/>
    <property type="match status" value="1"/>
</dbReference>
<dbReference type="InterPro" id="IPR001278">
    <property type="entry name" value="Arg-tRNA-ligase"/>
</dbReference>
<sequence length="529" mass="60361">MYHYVKKLLEDRLKDSIVLERPKNKDHGHYATPIAFSLAKQQKKSPVIIAQEIAKNLSDVWEFEKVDALNGYLNITLSADFFEHLCTEALKKGDSFGSQKPNKEKILLEYVSANPTGPLHIGHARGAVFGDSLSKIGRFLGYEIDTEYYINDAGSQIQMLGFSIYLAGKEYLLGESVHYPDEYYKGEYILDVAILAKEEYGIDVFKNETSILLLSEFGKAVMLEEIKENLSDVGIVFDKFVSEKSLYDRWDATMAKLEKNDGIYEKDHKIWIRSEALGDEKDRVIVRENTEPTYLAGDIIYHDDKFMRGYDRYINIWGADHHGYIPRVKAAIHYLGYDENKLEVLLSQMVSLLKGGQPYKMSKRAGNFILMKDVVNDIGSDALRFIFLSKKSDTHLEFDVDELKKQDASNPIFYINYANARIHTLFEKSSLQEAEILQASLDCIPKEAQNLLFNALSFPRAIEMAFDDRGLQKVCEYLKVLSADFHSFYNSQKIIQNPIEASLLKVCKVVSLSITIGFRLLGIEAKTKM</sequence>
<dbReference type="SUPFAM" id="SSF55190">
    <property type="entry name" value="Arginyl-tRNA synthetase (ArgRS), N-terminal 'additional' domain"/>
    <property type="match status" value="1"/>
</dbReference>
<comment type="subcellular location">
    <subcellularLocation>
        <location evidence="1 11">Cytoplasm</location>
    </subcellularLocation>
</comment>
<evidence type="ECO:0000256" key="2">
    <source>
        <dbReference type="ARBA" id="ARBA00005594"/>
    </source>
</evidence>
<dbReference type="Gene3D" id="3.30.1360.70">
    <property type="entry name" value="Arginyl tRNA synthetase N-terminal domain"/>
    <property type="match status" value="1"/>
</dbReference>
<feature type="domain" description="Arginyl tRNA synthetase N-terminal" evidence="14">
    <location>
        <begin position="3"/>
        <end position="77"/>
    </location>
</feature>
<evidence type="ECO:0000256" key="10">
    <source>
        <dbReference type="ARBA" id="ARBA00049339"/>
    </source>
</evidence>
<dbReference type="GO" id="GO:0005524">
    <property type="term" value="F:ATP binding"/>
    <property type="evidence" value="ECO:0007669"/>
    <property type="project" value="UniProtKB-UniRule"/>
</dbReference>
<name>A0AA90PKJ5_9HELI</name>
<comment type="similarity">
    <text evidence="2 11 12">Belongs to the class-I aminoacyl-tRNA synthetase family.</text>
</comment>
<dbReference type="SUPFAM" id="SSF47323">
    <property type="entry name" value="Anticodon-binding domain of a subclass of class I aminoacyl-tRNA synthetases"/>
    <property type="match status" value="1"/>
</dbReference>
<dbReference type="InterPro" id="IPR035684">
    <property type="entry name" value="ArgRS_core"/>
</dbReference>
<evidence type="ECO:0000256" key="7">
    <source>
        <dbReference type="ARBA" id="ARBA00022840"/>
    </source>
</evidence>
<dbReference type="Pfam" id="PF05746">
    <property type="entry name" value="DALR_1"/>
    <property type="match status" value="1"/>
</dbReference>
<dbReference type="FunFam" id="3.40.50.620:FF:000062">
    <property type="entry name" value="Arginine--tRNA ligase"/>
    <property type="match status" value="1"/>
</dbReference>
<dbReference type="InterPro" id="IPR008909">
    <property type="entry name" value="DALR_anticod-bd"/>
</dbReference>
<dbReference type="Gene3D" id="1.10.730.10">
    <property type="entry name" value="Isoleucyl-tRNA Synthetase, Domain 1"/>
    <property type="match status" value="1"/>
</dbReference>
<evidence type="ECO:0000313" key="18">
    <source>
        <dbReference type="Proteomes" id="UP001240777"/>
    </source>
</evidence>
<dbReference type="NCBIfam" id="TIGR00456">
    <property type="entry name" value="argS"/>
    <property type="match status" value="1"/>
</dbReference>
<dbReference type="InterPro" id="IPR036695">
    <property type="entry name" value="Arg-tRNA-synth_N_sf"/>
</dbReference>
<dbReference type="EMBL" id="JAUYZK010000007">
    <property type="protein sequence ID" value="MDP2539205.1"/>
    <property type="molecule type" value="Genomic_DNA"/>
</dbReference>
<evidence type="ECO:0000256" key="9">
    <source>
        <dbReference type="ARBA" id="ARBA00023146"/>
    </source>
</evidence>
<accession>A0AA90PKJ5</accession>
<dbReference type="Proteomes" id="UP001177258">
    <property type="component" value="Unassembled WGS sequence"/>
</dbReference>
<gene>
    <name evidence="11 16" type="primary">argS</name>
    <name evidence="15" type="ORF">Q5I04_05510</name>
    <name evidence="16" type="ORF">Q5I06_05390</name>
</gene>
<dbReference type="SUPFAM" id="SSF52374">
    <property type="entry name" value="Nucleotidylyl transferase"/>
    <property type="match status" value="1"/>
</dbReference>
<feature type="domain" description="DALR anticodon binding" evidence="13">
    <location>
        <begin position="415"/>
        <end position="529"/>
    </location>
</feature>
<reference evidence="15 17" key="3">
    <citation type="journal article" date="2024" name="Syst. Appl. Microbiol.">
        <title>Helicobacter cappadocius sp. nov., from lizards: The first psychrotrophic Helicobacter species.</title>
        <authorList>
            <person name="Aydin F."/>
            <person name="Tarhane S."/>
            <person name="Karakaya E."/>
            <person name="Abay S."/>
            <person name="Kayman T."/>
            <person name="Guran O."/>
            <person name="Bozkurt E."/>
            <person name="Uzum N."/>
            <person name="Avci A."/>
            <person name="Olgun K."/>
            <person name="Jablonski D."/>
            <person name="Guran C."/>
            <person name="Burcin Saticioglu I."/>
        </authorList>
    </citation>
    <scope>NUCLEOTIDE SEQUENCE [LARGE SCALE GENOMIC DNA]</scope>
    <source>
        <strain evidence="15">Faydin-H75</strain>
        <strain evidence="17">faydin-H76</strain>
    </source>
</reference>
<evidence type="ECO:0000256" key="3">
    <source>
        <dbReference type="ARBA" id="ARBA00011245"/>
    </source>
</evidence>
<dbReference type="PROSITE" id="PS00178">
    <property type="entry name" value="AA_TRNA_LIGASE_I"/>
    <property type="match status" value="1"/>
</dbReference>
<dbReference type="InterPro" id="IPR014729">
    <property type="entry name" value="Rossmann-like_a/b/a_fold"/>
</dbReference>
<evidence type="ECO:0000256" key="12">
    <source>
        <dbReference type="RuleBase" id="RU363038"/>
    </source>
</evidence>
<protein>
    <recommendedName>
        <fullName evidence="11">Arginine--tRNA ligase</fullName>
        <ecNumber evidence="11">6.1.1.19</ecNumber>
    </recommendedName>
    <alternativeName>
        <fullName evidence="11">Arginyl-tRNA synthetase</fullName>
        <shortName evidence="11">ArgRS</shortName>
    </alternativeName>
</protein>
<reference evidence="16 18" key="1">
    <citation type="submission" date="2023-07" db="EMBL/GenBank/DDBJ databases">
        <title>Unpublished Manusciprt.</title>
        <authorList>
            <person name="Aydin F."/>
            <person name="Tarhane S."/>
            <person name="Saticioglu I.B."/>
            <person name="Karakaya E."/>
            <person name="Abay S."/>
            <person name="Guran O."/>
            <person name="Bozkurt E."/>
            <person name="Uzum N."/>
            <person name="Olgun K."/>
            <person name="Jablonski D."/>
        </authorList>
    </citation>
    <scope>NUCLEOTIDE SEQUENCE</scope>
    <source>
        <strain evidence="18">faydin-H75</strain>
        <strain evidence="16">Faydin-H76</strain>
    </source>
</reference>
<organism evidence="16 17">
    <name type="scientific">Helicobacter cappadocius</name>
    <dbReference type="NCBI Taxonomy" id="3063998"/>
    <lineage>
        <taxon>Bacteria</taxon>
        <taxon>Pseudomonadati</taxon>
        <taxon>Campylobacterota</taxon>
        <taxon>Epsilonproteobacteria</taxon>
        <taxon>Campylobacterales</taxon>
        <taxon>Helicobacteraceae</taxon>
        <taxon>Helicobacter</taxon>
    </lineage>
</organism>
<dbReference type="EMBL" id="JAUPEV010000007">
    <property type="protein sequence ID" value="MDO7253365.1"/>
    <property type="molecule type" value="Genomic_DNA"/>
</dbReference>
<keyword evidence="6 11" id="KW-0547">Nucleotide-binding</keyword>
<dbReference type="CDD" id="cd00671">
    <property type="entry name" value="ArgRS_core"/>
    <property type="match status" value="1"/>
</dbReference>
<dbReference type="InterPro" id="IPR005148">
    <property type="entry name" value="Arg-tRNA-synth_N"/>
</dbReference>
<proteinExistence type="inferred from homology"/>
<evidence type="ECO:0000313" key="16">
    <source>
        <dbReference type="EMBL" id="MDP2539205.1"/>
    </source>
</evidence>
<evidence type="ECO:0000256" key="5">
    <source>
        <dbReference type="ARBA" id="ARBA00022598"/>
    </source>
</evidence>
<dbReference type="GO" id="GO:0006420">
    <property type="term" value="P:arginyl-tRNA aminoacylation"/>
    <property type="evidence" value="ECO:0007669"/>
    <property type="project" value="UniProtKB-UniRule"/>
</dbReference>
<dbReference type="Proteomes" id="UP001240777">
    <property type="component" value="Unassembled WGS sequence"/>
</dbReference>
<reference evidence="15" key="2">
    <citation type="submission" date="2023-07" db="EMBL/GenBank/DDBJ databases">
        <authorList>
            <person name="Aydin F."/>
            <person name="Tarhane S."/>
            <person name="Saticioglu I.B."/>
            <person name="Karakaya E."/>
            <person name="Abay S."/>
            <person name="Guran O."/>
            <person name="Bozkurt E."/>
            <person name="Uzum N."/>
            <person name="Olgun K."/>
            <person name="Jablonski D."/>
        </authorList>
    </citation>
    <scope>NUCLEOTIDE SEQUENCE</scope>
    <source>
        <strain evidence="15">Faydin-H75</strain>
    </source>
</reference>